<feature type="modified residue" description="4-aspartylphosphate" evidence="1">
    <location>
        <position position="53"/>
    </location>
</feature>
<dbReference type="PROSITE" id="PS50930">
    <property type="entry name" value="HTH_LYTTR"/>
    <property type="match status" value="1"/>
</dbReference>
<dbReference type="FunFam" id="3.40.50.2300:FF:000051">
    <property type="entry name" value="Two-component response regulator yehT"/>
    <property type="match status" value="1"/>
</dbReference>
<dbReference type="GO" id="GO:0003677">
    <property type="term" value="F:DNA binding"/>
    <property type="evidence" value="ECO:0007669"/>
    <property type="project" value="InterPro"/>
</dbReference>
<protein>
    <submittedName>
        <fullName evidence="4">Two component transcriptional regulator, LytTR family</fullName>
    </submittedName>
</protein>
<reference evidence="5" key="1">
    <citation type="submission" date="2017-01" db="EMBL/GenBank/DDBJ databases">
        <authorList>
            <person name="Varghese N."/>
            <person name="Submissions S."/>
        </authorList>
    </citation>
    <scope>NUCLEOTIDE SEQUENCE [LARGE SCALE GENOMIC DNA]</scope>
    <source>
        <strain evidence="5">DSM 17126</strain>
    </source>
</reference>
<dbReference type="SMART" id="SM00850">
    <property type="entry name" value="LytTR"/>
    <property type="match status" value="1"/>
</dbReference>
<feature type="domain" description="HTH LytTR-type" evidence="3">
    <location>
        <begin position="136"/>
        <end position="207"/>
    </location>
</feature>
<dbReference type="Pfam" id="PF04397">
    <property type="entry name" value="LytTR"/>
    <property type="match status" value="1"/>
</dbReference>
<dbReference type="InterPro" id="IPR007492">
    <property type="entry name" value="LytTR_DNA-bd_dom"/>
</dbReference>
<dbReference type="InterPro" id="IPR001789">
    <property type="entry name" value="Sig_transdc_resp-reg_receiver"/>
</dbReference>
<dbReference type="RefSeq" id="WP_076504498.1">
    <property type="nucleotide sequence ID" value="NZ_FTNY01000001.1"/>
</dbReference>
<evidence type="ECO:0000313" key="5">
    <source>
        <dbReference type="Proteomes" id="UP000186373"/>
    </source>
</evidence>
<dbReference type="GO" id="GO:0000156">
    <property type="term" value="F:phosphorelay response regulator activity"/>
    <property type="evidence" value="ECO:0007669"/>
    <property type="project" value="InterPro"/>
</dbReference>
<evidence type="ECO:0000313" key="4">
    <source>
        <dbReference type="EMBL" id="SIS29639.1"/>
    </source>
</evidence>
<dbReference type="PANTHER" id="PTHR37299:SF1">
    <property type="entry name" value="STAGE 0 SPORULATION PROTEIN A HOMOLOG"/>
    <property type="match status" value="1"/>
</dbReference>
<evidence type="ECO:0000256" key="1">
    <source>
        <dbReference type="PROSITE-ProRule" id="PRU00169"/>
    </source>
</evidence>
<dbReference type="PANTHER" id="PTHR37299">
    <property type="entry name" value="TRANSCRIPTIONAL REGULATOR-RELATED"/>
    <property type="match status" value="1"/>
</dbReference>
<dbReference type="Proteomes" id="UP000186373">
    <property type="component" value="Unassembled WGS sequence"/>
</dbReference>
<keyword evidence="5" id="KW-1185">Reference proteome</keyword>
<dbReference type="SMART" id="SM00448">
    <property type="entry name" value="REC"/>
    <property type="match status" value="1"/>
</dbReference>
<gene>
    <name evidence="4" type="ORF">SAMN05421639_101570</name>
</gene>
<proteinExistence type="predicted"/>
<evidence type="ECO:0000259" key="3">
    <source>
        <dbReference type="PROSITE" id="PS50930"/>
    </source>
</evidence>
<dbReference type="PROSITE" id="PS50110">
    <property type="entry name" value="RESPONSE_REGULATORY"/>
    <property type="match status" value="1"/>
</dbReference>
<dbReference type="Gene3D" id="2.40.50.1020">
    <property type="entry name" value="LytTr DNA-binding domain"/>
    <property type="match status" value="1"/>
</dbReference>
<sequence>MNCIIVDDEPLARAEMRSLIHETSKTEILGEFSNAPSALDFLKTHDVDLIFLDIEMPVVTGLEFAEMLPGNSLIIFTTAYSQYALKSYELDAIDYLLKPIEKQRLEKALHKAVLYKELLSKDTVKNTIESNTKDFLFIKADRRYYKINFTDIKFIEGLKDYVVIHTRNQKLITAMNLKTIHQKIPSDSFVRVSKSYVVNIEYIDSFDNHNIYIHDSEIPLGEVYKSAFFVRYSGGSLNPDA</sequence>
<name>A0A1N7HXP7_9FLAO</name>
<accession>A0A1N7HXP7</accession>
<dbReference type="OrthoDB" id="2168082at2"/>
<dbReference type="EMBL" id="FTNY01000001">
    <property type="protein sequence ID" value="SIS29639.1"/>
    <property type="molecule type" value="Genomic_DNA"/>
</dbReference>
<dbReference type="SUPFAM" id="SSF52172">
    <property type="entry name" value="CheY-like"/>
    <property type="match status" value="1"/>
</dbReference>
<dbReference type="InterPro" id="IPR046947">
    <property type="entry name" value="LytR-like"/>
</dbReference>
<dbReference type="InterPro" id="IPR011006">
    <property type="entry name" value="CheY-like_superfamily"/>
</dbReference>
<dbReference type="Pfam" id="PF00072">
    <property type="entry name" value="Response_reg"/>
    <property type="match status" value="1"/>
</dbReference>
<feature type="domain" description="Response regulatory" evidence="2">
    <location>
        <begin position="2"/>
        <end position="113"/>
    </location>
</feature>
<dbReference type="Gene3D" id="3.40.50.2300">
    <property type="match status" value="1"/>
</dbReference>
<keyword evidence="1" id="KW-0597">Phosphoprotein</keyword>
<organism evidence="4 5">
    <name type="scientific">Chryseobacterium shigense</name>
    <dbReference type="NCBI Taxonomy" id="297244"/>
    <lineage>
        <taxon>Bacteria</taxon>
        <taxon>Pseudomonadati</taxon>
        <taxon>Bacteroidota</taxon>
        <taxon>Flavobacteriia</taxon>
        <taxon>Flavobacteriales</taxon>
        <taxon>Weeksellaceae</taxon>
        <taxon>Chryseobacterium group</taxon>
        <taxon>Chryseobacterium</taxon>
    </lineage>
</organism>
<dbReference type="AlphaFoldDB" id="A0A1N7HXP7"/>
<evidence type="ECO:0000259" key="2">
    <source>
        <dbReference type="PROSITE" id="PS50110"/>
    </source>
</evidence>